<accession>H3A7Q3</accession>
<comment type="similarity">
    <text evidence="6">Belongs to the CFAP144 family.</text>
</comment>
<keyword evidence="8" id="KW-1185">Reference proteome</keyword>
<dbReference type="EMBL" id="AFYH01242689">
    <property type="status" value="NOT_ANNOTATED_CDS"/>
    <property type="molecule type" value="Genomic_DNA"/>
</dbReference>
<dbReference type="EMBL" id="AFYH01242690">
    <property type="status" value="NOT_ANNOTATED_CDS"/>
    <property type="molecule type" value="Genomic_DNA"/>
</dbReference>
<dbReference type="InParanoid" id="H3A7Q3"/>
<reference evidence="7" key="3">
    <citation type="submission" date="2025-09" db="UniProtKB">
        <authorList>
            <consortium name="Ensembl"/>
        </authorList>
    </citation>
    <scope>IDENTIFICATION</scope>
</reference>
<keyword evidence="5" id="KW-0966">Cell projection</keyword>
<dbReference type="Proteomes" id="UP000008672">
    <property type="component" value="Unassembled WGS sequence"/>
</dbReference>
<evidence type="ECO:0000313" key="8">
    <source>
        <dbReference type="Proteomes" id="UP000008672"/>
    </source>
</evidence>
<gene>
    <name evidence="7" type="primary">CFAP144</name>
</gene>
<dbReference type="OrthoDB" id="446290at2759"/>
<evidence type="ECO:0000256" key="4">
    <source>
        <dbReference type="ARBA" id="ARBA00023212"/>
    </source>
</evidence>
<evidence type="ECO:0000256" key="1">
    <source>
        <dbReference type="ARBA" id="ARBA00004138"/>
    </source>
</evidence>
<dbReference type="InterPro" id="IPR029214">
    <property type="entry name" value="CFAP144"/>
</dbReference>
<dbReference type="KEGG" id="lcm:102365384"/>
<evidence type="ECO:0000313" key="7">
    <source>
        <dbReference type="Ensembl" id="ENSLACP00000005674.2"/>
    </source>
</evidence>
<dbReference type="AlphaFoldDB" id="H3A7Q3"/>
<name>H3A7Q3_LATCH</name>
<evidence type="ECO:0000256" key="6">
    <source>
        <dbReference type="ARBA" id="ARBA00034777"/>
    </source>
</evidence>
<dbReference type="HOGENOM" id="CLU_155974_0_0_1"/>
<dbReference type="eggNOG" id="ENOG502RZSS">
    <property type="taxonomic scope" value="Eukaryota"/>
</dbReference>
<dbReference type="GO" id="GO:0005856">
    <property type="term" value="C:cytoskeleton"/>
    <property type="evidence" value="ECO:0007669"/>
    <property type="project" value="UniProtKB-SubCell"/>
</dbReference>
<dbReference type="CTD" id="440585"/>
<proteinExistence type="inferred from homology"/>
<keyword evidence="4" id="KW-0206">Cytoskeleton</keyword>
<evidence type="ECO:0000256" key="3">
    <source>
        <dbReference type="ARBA" id="ARBA00022490"/>
    </source>
</evidence>
<reference evidence="8" key="1">
    <citation type="submission" date="2011-08" db="EMBL/GenBank/DDBJ databases">
        <title>The draft genome of Latimeria chalumnae.</title>
        <authorList>
            <person name="Di Palma F."/>
            <person name="Alfoldi J."/>
            <person name="Johnson J."/>
            <person name="Berlin A."/>
            <person name="Gnerre S."/>
            <person name="Jaffe D."/>
            <person name="MacCallum I."/>
            <person name="Young S."/>
            <person name="Walker B.J."/>
            <person name="Lander E."/>
            <person name="Lindblad-Toh K."/>
        </authorList>
    </citation>
    <scope>NUCLEOTIDE SEQUENCE [LARGE SCALE GENOMIC DNA]</scope>
    <source>
        <strain evidence="8">Wild caught</strain>
    </source>
</reference>
<dbReference type="Ensembl" id="ENSLACT00000005723.2">
    <property type="protein sequence ID" value="ENSLACP00000005674.2"/>
    <property type="gene ID" value="ENSLACG00000005043.2"/>
</dbReference>
<sequence>MAAKGAGKEKETMDLVHEYAIMCETVKKELRNQRLCTTYSINPFRKLHSVTGKPMSRHDCVSEEGDATFLEIIHRAALEPTQKYTKPQTESQEIGWISKPLITLDRNDRRFFFPRVNSELTVYMDMAWRLKEAEKQSQKQA</sequence>
<reference evidence="7" key="2">
    <citation type="submission" date="2025-08" db="UniProtKB">
        <authorList>
            <consortium name="Ensembl"/>
        </authorList>
    </citation>
    <scope>IDENTIFICATION</scope>
</reference>
<dbReference type="GO" id="GO:0097546">
    <property type="term" value="C:ciliary base"/>
    <property type="evidence" value="ECO:0007669"/>
    <property type="project" value="TreeGrafter"/>
</dbReference>
<dbReference type="RefSeq" id="XP_006012440.1">
    <property type="nucleotide sequence ID" value="XM_006012378.3"/>
</dbReference>
<dbReference type="STRING" id="7897.ENSLACP00000005674"/>
<dbReference type="GeneID" id="102365384"/>
<protein>
    <submittedName>
        <fullName evidence="7">Cilia and flagella associated protein 144</fullName>
    </submittedName>
</protein>
<dbReference type="FunCoup" id="H3A7Q3">
    <property type="interactions" value="54"/>
</dbReference>
<dbReference type="GeneTree" id="ENSGT00390000006224"/>
<organism evidence="7 8">
    <name type="scientific">Latimeria chalumnae</name>
    <name type="common">Coelacanth</name>
    <dbReference type="NCBI Taxonomy" id="7897"/>
    <lineage>
        <taxon>Eukaryota</taxon>
        <taxon>Metazoa</taxon>
        <taxon>Chordata</taxon>
        <taxon>Craniata</taxon>
        <taxon>Vertebrata</taxon>
        <taxon>Euteleostomi</taxon>
        <taxon>Coelacanthiformes</taxon>
        <taxon>Coelacanthidae</taxon>
        <taxon>Latimeria</taxon>
    </lineage>
</organism>
<keyword evidence="3" id="KW-0963">Cytoplasm</keyword>
<evidence type="ECO:0000256" key="2">
    <source>
        <dbReference type="ARBA" id="ARBA00004245"/>
    </source>
</evidence>
<dbReference type="OMA" id="SQEIGWM"/>
<evidence type="ECO:0000256" key="5">
    <source>
        <dbReference type="ARBA" id="ARBA00023273"/>
    </source>
</evidence>
<dbReference type="PANTHER" id="PTHR33865:SF3">
    <property type="entry name" value="PROTEIN FAM183B"/>
    <property type="match status" value="1"/>
</dbReference>
<comment type="subcellular location">
    <subcellularLocation>
        <location evidence="1">Cell projection</location>
        <location evidence="1">Cilium</location>
    </subcellularLocation>
    <subcellularLocation>
        <location evidence="2">Cytoplasm</location>
        <location evidence="2">Cytoskeleton</location>
    </subcellularLocation>
</comment>
<dbReference type="PANTHER" id="PTHR33865">
    <property type="entry name" value="PROTEIN FAM183B"/>
    <property type="match status" value="1"/>
</dbReference>
<dbReference type="Pfam" id="PF14886">
    <property type="entry name" value="FAM183"/>
    <property type="match status" value="1"/>
</dbReference>